<evidence type="ECO:0000313" key="1">
    <source>
        <dbReference type="EMBL" id="KAF2463436.1"/>
    </source>
</evidence>
<comment type="caution">
    <text evidence="1">The sequence shown here is derived from an EMBL/GenBank/DDBJ whole genome shotgun (WGS) entry which is preliminary data.</text>
</comment>
<name>A0ACB6Q963_9PLEO</name>
<accession>A0ACB6Q963</accession>
<organism evidence="1 2">
    <name type="scientific">Lindgomyces ingoldianus</name>
    <dbReference type="NCBI Taxonomy" id="673940"/>
    <lineage>
        <taxon>Eukaryota</taxon>
        <taxon>Fungi</taxon>
        <taxon>Dikarya</taxon>
        <taxon>Ascomycota</taxon>
        <taxon>Pezizomycotina</taxon>
        <taxon>Dothideomycetes</taxon>
        <taxon>Pleosporomycetidae</taxon>
        <taxon>Pleosporales</taxon>
        <taxon>Lindgomycetaceae</taxon>
        <taxon>Lindgomyces</taxon>
    </lineage>
</organism>
<sequence>MANITHEGIVTIACSWTFALLALLSLWAIYLARRREAGIVRSEDLLVYFAFLCSVVLTSITTWAVLREGLYQHLNSVPYSEMELIAKSLVANEALWSLVNTCFRVAACCFNRKIFSFSPTSTVMVAMIVLSVLHFLAALLGGFLICRPVSKSWNPAVQGQCGNEFAAYLSFEIIGLALDITIILWPLKDIINLKLPFRRKAGILFIFTVGILIVIITGLHMKGLTTVDFQDWSYSKGYLGLLSALGSYSSVFLCVVPAIPRMFRNFKERMAERRVDKAKRRETTEKLRSLGLKFSKQAIADPELSAILKEEAIDQEEEISLDDVVMWSNLEAF</sequence>
<dbReference type="EMBL" id="MU003550">
    <property type="protein sequence ID" value="KAF2463436.1"/>
    <property type="molecule type" value="Genomic_DNA"/>
</dbReference>
<gene>
    <name evidence="1" type="ORF">BDR25DRAFT_297963</name>
</gene>
<evidence type="ECO:0000313" key="2">
    <source>
        <dbReference type="Proteomes" id="UP000799755"/>
    </source>
</evidence>
<dbReference type="Proteomes" id="UP000799755">
    <property type="component" value="Unassembled WGS sequence"/>
</dbReference>
<protein>
    <submittedName>
        <fullName evidence="1">Uncharacterized protein</fullName>
    </submittedName>
</protein>
<keyword evidence="2" id="KW-1185">Reference proteome</keyword>
<reference evidence="1" key="1">
    <citation type="journal article" date="2020" name="Stud. Mycol.">
        <title>101 Dothideomycetes genomes: a test case for predicting lifestyles and emergence of pathogens.</title>
        <authorList>
            <person name="Haridas S."/>
            <person name="Albert R."/>
            <person name="Binder M."/>
            <person name="Bloem J."/>
            <person name="Labutti K."/>
            <person name="Salamov A."/>
            <person name="Andreopoulos B."/>
            <person name="Baker S."/>
            <person name="Barry K."/>
            <person name="Bills G."/>
            <person name="Bluhm B."/>
            <person name="Cannon C."/>
            <person name="Castanera R."/>
            <person name="Culley D."/>
            <person name="Daum C."/>
            <person name="Ezra D."/>
            <person name="Gonzalez J."/>
            <person name="Henrissat B."/>
            <person name="Kuo A."/>
            <person name="Liang C."/>
            <person name="Lipzen A."/>
            <person name="Lutzoni F."/>
            <person name="Magnuson J."/>
            <person name="Mondo S."/>
            <person name="Nolan M."/>
            <person name="Ohm R."/>
            <person name="Pangilinan J."/>
            <person name="Park H.-J."/>
            <person name="Ramirez L."/>
            <person name="Alfaro M."/>
            <person name="Sun H."/>
            <person name="Tritt A."/>
            <person name="Yoshinaga Y."/>
            <person name="Zwiers L.-H."/>
            <person name="Turgeon B."/>
            <person name="Goodwin S."/>
            <person name="Spatafora J."/>
            <person name="Crous P."/>
            <person name="Grigoriev I."/>
        </authorList>
    </citation>
    <scope>NUCLEOTIDE SEQUENCE</scope>
    <source>
        <strain evidence="1">ATCC 200398</strain>
    </source>
</reference>
<proteinExistence type="predicted"/>